<dbReference type="PANTHER" id="PTHR35147:SF2">
    <property type="entry name" value="CHEMORECEPTOR GLUTAMINE DEAMIDASE CHED-RELATED"/>
    <property type="match status" value="1"/>
</dbReference>
<dbReference type="AlphaFoldDB" id="A0A975YLI9"/>
<dbReference type="GO" id="GO:0050568">
    <property type="term" value="F:protein-glutamine glutaminase activity"/>
    <property type="evidence" value="ECO:0007669"/>
    <property type="project" value="UniProtKB-UniRule"/>
</dbReference>
<dbReference type="EMBL" id="CP076642">
    <property type="protein sequence ID" value="QXO15678.1"/>
    <property type="molecule type" value="Genomic_DNA"/>
</dbReference>
<evidence type="ECO:0000313" key="2">
    <source>
        <dbReference type="EMBL" id="QXO15678.1"/>
    </source>
</evidence>
<keyword evidence="1" id="KW-0378">Hydrolase</keyword>
<dbReference type="Proteomes" id="UP000694232">
    <property type="component" value="Chromosome 2"/>
</dbReference>
<sequence>MVSEVVTHTPSSQTSFERFPHNRSDLPWVKVAPGQVYVSGNHEIITTGLGSCVSACIWDPSAGVGGMNHFLLPFDTTAELHHWKADELLSNASRYGCYAMENIINQLLNIGAQRGRLNVKLFGGAQLLGFKSLIGIKNVEFVLGYVQREGLNVVAKDLGGVDPRRVLFDPKSGRAWLKRIPCAEVMQIRRSEECYSSQVAQQMPDTGKNVELFE</sequence>
<comment type="function">
    <text evidence="1">Probably deamidates glutamine residues to glutamate on methyl-accepting chemotaxis receptors (MCPs), playing an important role in chemotaxis.</text>
</comment>
<dbReference type="PANTHER" id="PTHR35147">
    <property type="entry name" value="CHEMORECEPTOR GLUTAMINE DEAMIDASE CHED-RELATED"/>
    <property type="match status" value="1"/>
</dbReference>
<comment type="similarity">
    <text evidence="1">Belongs to the CheD family.</text>
</comment>
<keyword evidence="1" id="KW-0145">Chemotaxis</keyword>
<gene>
    <name evidence="1" type="primary">cheD</name>
    <name evidence="2" type="ORF">KNV97_04505</name>
</gene>
<reference evidence="2" key="1">
    <citation type="submission" date="2021-06" db="EMBL/GenBank/DDBJ databases">
        <title>Vibrio nov. sp., novel gut bacterium isolated from Yellow Sea oyster.</title>
        <authorList>
            <person name="Muhammad N."/>
            <person name="Nguyen T.H."/>
            <person name="Lee Y.-J."/>
            <person name="Ko J."/>
            <person name="Kim S.-G."/>
        </authorList>
    </citation>
    <scope>NUCLEOTIDE SEQUENCE</scope>
    <source>
        <strain evidence="2">OG9-811</strain>
    </source>
</reference>
<dbReference type="GO" id="GO:0006935">
    <property type="term" value="P:chemotaxis"/>
    <property type="evidence" value="ECO:0007669"/>
    <property type="project" value="UniProtKB-UniRule"/>
</dbReference>
<dbReference type="RefSeq" id="WP_218561635.1">
    <property type="nucleotide sequence ID" value="NZ_CP076642.1"/>
</dbReference>
<evidence type="ECO:0000256" key="1">
    <source>
        <dbReference type="HAMAP-Rule" id="MF_01440"/>
    </source>
</evidence>
<dbReference type="KEGG" id="vos:KNV97_04505"/>
<dbReference type="HAMAP" id="MF_01440">
    <property type="entry name" value="CheD"/>
    <property type="match status" value="1"/>
</dbReference>
<accession>A0A975YLI9</accession>
<dbReference type="EC" id="3.5.1.44" evidence="1"/>
<comment type="catalytic activity">
    <reaction evidence="1">
        <text>L-glutaminyl-[protein] + H2O = L-glutamyl-[protein] + NH4(+)</text>
        <dbReference type="Rhea" id="RHEA:16441"/>
        <dbReference type="Rhea" id="RHEA-COMP:10207"/>
        <dbReference type="Rhea" id="RHEA-COMP:10208"/>
        <dbReference type="ChEBI" id="CHEBI:15377"/>
        <dbReference type="ChEBI" id="CHEBI:28938"/>
        <dbReference type="ChEBI" id="CHEBI:29973"/>
        <dbReference type="ChEBI" id="CHEBI:30011"/>
        <dbReference type="EC" id="3.5.1.44"/>
    </reaction>
</comment>
<protein>
    <recommendedName>
        <fullName evidence="1">Probable chemoreceptor glutamine deamidase CheD</fullName>
        <ecNumber evidence="1">3.5.1.44</ecNumber>
    </recommendedName>
</protein>
<dbReference type="CDD" id="cd16352">
    <property type="entry name" value="CheD"/>
    <property type="match status" value="1"/>
</dbReference>
<organism evidence="2 3">
    <name type="scientific">Vibrio ostreae</name>
    <dbReference type="NCBI Taxonomy" id="2841925"/>
    <lineage>
        <taxon>Bacteria</taxon>
        <taxon>Pseudomonadati</taxon>
        <taxon>Pseudomonadota</taxon>
        <taxon>Gammaproteobacteria</taxon>
        <taxon>Vibrionales</taxon>
        <taxon>Vibrionaceae</taxon>
        <taxon>Vibrio</taxon>
    </lineage>
</organism>
<proteinExistence type="inferred from homology"/>
<keyword evidence="3" id="KW-1185">Reference proteome</keyword>
<evidence type="ECO:0000313" key="3">
    <source>
        <dbReference type="Proteomes" id="UP000694232"/>
    </source>
</evidence>
<dbReference type="InterPro" id="IPR005659">
    <property type="entry name" value="Chemorcpt_Glu_NH3ase_CheD"/>
</dbReference>
<name>A0A975YLI9_9VIBR</name>
<dbReference type="Pfam" id="PF03975">
    <property type="entry name" value="CheD"/>
    <property type="match status" value="1"/>
</dbReference>